<reference evidence="8 9" key="1">
    <citation type="submission" date="2020-10" db="EMBL/GenBank/DDBJ databases">
        <title>Bacillus sp. HD4P25, an endophyte from a halophyte.</title>
        <authorList>
            <person name="Sun J.-Q."/>
        </authorList>
    </citation>
    <scope>NUCLEOTIDE SEQUENCE [LARGE SCALE GENOMIC DNA]</scope>
    <source>
        <strain evidence="8 9">YIM 93174</strain>
    </source>
</reference>
<evidence type="ECO:0000256" key="3">
    <source>
        <dbReference type="ARBA" id="ARBA00022692"/>
    </source>
</evidence>
<feature type="domain" description="RDD" evidence="7">
    <location>
        <begin position="5"/>
        <end position="127"/>
    </location>
</feature>
<evidence type="ECO:0000313" key="8">
    <source>
        <dbReference type="EMBL" id="MBE4909869.1"/>
    </source>
</evidence>
<dbReference type="InterPro" id="IPR051791">
    <property type="entry name" value="Pra-immunoreactive"/>
</dbReference>
<accession>A0ABR9QNX5</accession>
<keyword evidence="3 6" id="KW-0812">Transmembrane</keyword>
<keyword evidence="2" id="KW-1003">Cell membrane</keyword>
<dbReference type="InterPro" id="IPR010432">
    <property type="entry name" value="RDD"/>
</dbReference>
<evidence type="ECO:0000256" key="5">
    <source>
        <dbReference type="ARBA" id="ARBA00023136"/>
    </source>
</evidence>
<gene>
    <name evidence="8" type="ORF">IMZ08_17680</name>
</gene>
<name>A0ABR9QNX5_9BACI</name>
<keyword evidence="4 6" id="KW-1133">Transmembrane helix</keyword>
<evidence type="ECO:0000256" key="6">
    <source>
        <dbReference type="SAM" id="Phobius"/>
    </source>
</evidence>
<dbReference type="Proteomes" id="UP001516662">
    <property type="component" value="Unassembled WGS sequence"/>
</dbReference>
<evidence type="ECO:0000259" key="7">
    <source>
        <dbReference type="Pfam" id="PF06271"/>
    </source>
</evidence>
<dbReference type="EMBL" id="JADCLJ010000024">
    <property type="protein sequence ID" value="MBE4909869.1"/>
    <property type="molecule type" value="Genomic_DNA"/>
</dbReference>
<evidence type="ECO:0000256" key="1">
    <source>
        <dbReference type="ARBA" id="ARBA00004651"/>
    </source>
</evidence>
<protein>
    <submittedName>
        <fullName evidence="8">RDD family protein</fullName>
    </submittedName>
</protein>
<evidence type="ECO:0000256" key="2">
    <source>
        <dbReference type="ARBA" id="ARBA00022475"/>
    </source>
</evidence>
<dbReference type="Pfam" id="PF06271">
    <property type="entry name" value="RDD"/>
    <property type="match status" value="1"/>
</dbReference>
<dbReference type="RefSeq" id="WP_193538919.1">
    <property type="nucleotide sequence ID" value="NZ_JADCLJ010000024.1"/>
</dbReference>
<evidence type="ECO:0000313" key="9">
    <source>
        <dbReference type="Proteomes" id="UP001516662"/>
    </source>
</evidence>
<organism evidence="8 9">
    <name type="scientific">Litchfieldia luteola</name>
    <dbReference type="NCBI Taxonomy" id="682179"/>
    <lineage>
        <taxon>Bacteria</taxon>
        <taxon>Bacillati</taxon>
        <taxon>Bacillota</taxon>
        <taxon>Bacilli</taxon>
        <taxon>Bacillales</taxon>
        <taxon>Bacillaceae</taxon>
        <taxon>Litchfieldia</taxon>
    </lineage>
</organism>
<comment type="subcellular location">
    <subcellularLocation>
        <location evidence="1">Cell membrane</location>
        <topology evidence="1">Multi-pass membrane protein</topology>
    </subcellularLocation>
</comment>
<keyword evidence="9" id="KW-1185">Reference proteome</keyword>
<feature type="transmembrane region" description="Helical" evidence="6">
    <location>
        <begin position="45"/>
        <end position="62"/>
    </location>
</feature>
<comment type="caution">
    <text evidence="8">The sequence shown here is derived from an EMBL/GenBank/DDBJ whole genome shotgun (WGS) entry which is preliminary data.</text>
</comment>
<sequence>MSNPAGFGVRLGAAIVDMIFLFLASGIITTIIYQEFFMENEPITSILETLYYLLLPVFWYGYTVGKKVLGIRIAREDGERVGIGTMLMRNLVAGLVYVLTLGIGIIVSAFMVGLREDKRAIHDFIAGTYVTYDEPEPEKYLE</sequence>
<evidence type="ECO:0000256" key="4">
    <source>
        <dbReference type="ARBA" id="ARBA00022989"/>
    </source>
</evidence>
<dbReference type="PANTHER" id="PTHR36115">
    <property type="entry name" value="PROLINE-RICH ANTIGEN HOMOLOG-RELATED"/>
    <property type="match status" value="1"/>
</dbReference>
<feature type="transmembrane region" description="Helical" evidence="6">
    <location>
        <begin position="91"/>
        <end position="114"/>
    </location>
</feature>
<feature type="transmembrane region" description="Helical" evidence="6">
    <location>
        <begin position="12"/>
        <end position="33"/>
    </location>
</feature>
<proteinExistence type="predicted"/>
<dbReference type="PANTHER" id="PTHR36115:SF9">
    <property type="entry name" value="LMO1584 PROTEIN"/>
    <property type="match status" value="1"/>
</dbReference>
<keyword evidence="5 6" id="KW-0472">Membrane</keyword>